<evidence type="ECO:0000313" key="1">
    <source>
        <dbReference type="EMBL" id="OMJ75888.1"/>
    </source>
</evidence>
<gene>
    <name evidence="1" type="ORF">SteCoe_24865</name>
</gene>
<dbReference type="EMBL" id="MPUH01000663">
    <property type="protein sequence ID" value="OMJ75888.1"/>
    <property type="molecule type" value="Genomic_DNA"/>
</dbReference>
<protein>
    <submittedName>
        <fullName evidence="1">Uncharacterized protein</fullName>
    </submittedName>
</protein>
<reference evidence="1 2" key="1">
    <citation type="submission" date="2016-11" db="EMBL/GenBank/DDBJ databases">
        <title>The macronuclear genome of Stentor coeruleus: a giant cell with tiny introns.</title>
        <authorList>
            <person name="Slabodnick M."/>
            <person name="Ruby J.G."/>
            <person name="Reiff S.B."/>
            <person name="Swart E.C."/>
            <person name="Gosai S."/>
            <person name="Prabakaran S."/>
            <person name="Witkowska E."/>
            <person name="Larue G.E."/>
            <person name="Fisher S."/>
            <person name="Freeman R.M."/>
            <person name="Gunawardena J."/>
            <person name="Chu W."/>
            <person name="Stover N.A."/>
            <person name="Gregory B.D."/>
            <person name="Nowacki M."/>
            <person name="Derisi J."/>
            <person name="Roy S.W."/>
            <person name="Marshall W.F."/>
            <person name="Sood P."/>
        </authorList>
    </citation>
    <scope>NUCLEOTIDE SEQUENCE [LARGE SCALE GENOMIC DNA]</scope>
    <source>
        <strain evidence="1">WM001</strain>
    </source>
</reference>
<organism evidence="1 2">
    <name type="scientific">Stentor coeruleus</name>
    <dbReference type="NCBI Taxonomy" id="5963"/>
    <lineage>
        <taxon>Eukaryota</taxon>
        <taxon>Sar</taxon>
        <taxon>Alveolata</taxon>
        <taxon>Ciliophora</taxon>
        <taxon>Postciliodesmatophora</taxon>
        <taxon>Heterotrichea</taxon>
        <taxon>Heterotrichida</taxon>
        <taxon>Stentoridae</taxon>
        <taxon>Stentor</taxon>
    </lineage>
</organism>
<dbReference type="Proteomes" id="UP000187209">
    <property type="component" value="Unassembled WGS sequence"/>
</dbReference>
<comment type="caution">
    <text evidence="1">The sequence shown here is derived from an EMBL/GenBank/DDBJ whole genome shotgun (WGS) entry which is preliminary data.</text>
</comment>
<dbReference type="AlphaFoldDB" id="A0A1R2BGJ8"/>
<evidence type="ECO:0000313" key="2">
    <source>
        <dbReference type="Proteomes" id="UP000187209"/>
    </source>
</evidence>
<accession>A0A1R2BGJ8</accession>
<dbReference type="OrthoDB" id="324228at2759"/>
<keyword evidence="2" id="KW-1185">Reference proteome</keyword>
<proteinExistence type="predicted"/>
<sequence>MKGDNEEIKLRLSDASTVDNDFSVDDEDEKEKCIASIFSPMDALHLLEIMPEDILLKYIDLEPKLNNIYTILQEEITPICIREDKCLSATSVNLTAVRSSNLLLRRTRFSFPAIECKNIS</sequence>
<name>A0A1R2BGJ8_9CILI</name>